<name>B1C7J8_9FIRM</name>
<proteinExistence type="predicted"/>
<dbReference type="HOGENOM" id="CLU_074315_1_2_9"/>
<dbReference type="OrthoDB" id="9788567at2"/>
<feature type="region of interest" description="Disordered" evidence="1">
    <location>
        <begin position="220"/>
        <end position="259"/>
    </location>
</feature>
<dbReference type="GeneID" id="98001388"/>
<dbReference type="EMBL" id="ABIL02000005">
    <property type="protein sequence ID" value="EDS72985.1"/>
    <property type="molecule type" value="Genomic_DNA"/>
</dbReference>
<evidence type="ECO:0000313" key="3">
    <source>
        <dbReference type="EMBL" id="EDS72985.1"/>
    </source>
</evidence>
<dbReference type="STRING" id="445971.ANASTE_00700"/>
<keyword evidence="4" id="KW-1185">Reference proteome</keyword>
<reference evidence="3" key="2">
    <citation type="submission" date="2013-08" db="EMBL/GenBank/DDBJ databases">
        <title>Draft genome sequence of Anaerofustis stercorihominis (DSM 17244).</title>
        <authorList>
            <person name="Sudarsanam P."/>
            <person name="Ley R."/>
            <person name="Guruge J."/>
            <person name="Turnbaugh P.J."/>
            <person name="Mahowald M."/>
            <person name="Liep D."/>
            <person name="Gordon J."/>
        </authorList>
    </citation>
    <scope>NUCLEOTIDE SEQUENCE</scope>
    <source>
        <strain evidence="3">DSM 17244</strain>
    </source>
</reference>
<dbReference type="PANTHER" id="PTHR39196">
    <property type="entry name" value="PRIMOSOME, DNAD SUBUNIT"/>
    <property type="match status" value="1"/>
</dbReference>
<evidence type="ECO:0000256" key="1">
    <source>
        <dbReference type="SAM" id="MobiDB-lite"/>
    </source>
</evidence>
<dbReference type="InterPro" id="IPR025400">
    <property type="entry name" value="Lin1244/Lin1753-like_N"/>
</dbReference>
<comment type="caution">
    <text evidence="3">The sequence shown here is derived from an EMBL/GenBank/DDBJ whole genome shotgun (WGS) entry which is preliminary data.</text>
</comment>
<sequence length="259" mass="30175">MDNGIKYFPLDVHLDDEFDFIEADFGLKGFAIIVKLYQKIYGSGGYYCEWDSDVAKLFAKRVGLAGGSVVSEIIEQCLRRGIFSAELYEKYGILTSRGIQKRYFKIVKRRTSVEVDSRYLLIKVSPNYQDVSKKEKNVYKKGKNVCSSSQSKVKESKVKKSKHIYGEFRNVLLSDEEYEKLKKKYTDYEKRIEDLSYYIGSTGKSYKSHYLTILKWARDEKERERNNKSGKSGKETLQSDLEYESYSEDDIEKMMSEGE</sequence>
<evidence type="ECO:0000259" key="2">
    <source>
        <dbReference type="Pfam" id="PF14297"/>
    </source>
</evidence>
<dbReference type="AlphaFoldDB" id="B1C7J8"/>
<accession>B1C7J8</accession>
<protein>
    <submittedName>
        <fullName evidence="3">DnaD domain protein</fullName>
    </submittedName>
</protein>
<organism evidence="3 4">
    <name type="scientific">Anaerofustis stercorihominis DSM 17244</name>
    <dbReference type="NCBI Taxonomy" id="445971"/>
    <lineage>
        <taxon>Bacteria</taxon>
        <taxon>Bacillati</taxon>
        <taxon>Bacillota</taxon>
        <taxon>Clostridia</taxon>
        <taxon>Eubacteriales</taxon>
        <taxon>Eubacteriaceae</taxon>
        <taxon>Anaerofustis</taxon>
    </lineage>
</organism>
<dbReference type="PANTHER" id="PTHR39196:SF1">
    <property type="entry name" value="PRIMOSOME, DNAD SUBUNIT"/>
    <property type="match status" value="1"/>
</dbReference>
<evidence type="ECO:0000313" key="4">
    <source>
        <dbReference type="Proteomes" id="UP000005178"/>
    </source>
</evidence>
<dbReference type="Pfam" id="PF14297">
    <property type="entry name" value="Lin1244_N"/>
    <property type="match status" value="1"/>
</dbReference>
<dbReference type="eggNOG" id="COG3935">
    <property type="taxonomic scope" value="Bacteria"/>
</dbReference>
<gene>
    <name evidence="3" type="ORF">ANASTE_00700</name>
</gene>
<feature type="compositionally biased region" description="Acidic residues" evidence="1">
    <location>
        <begin position="241"/>
        <end position="251"/>
    </location>
</feature>
<dbReference type="Proteomes" id="UP000005178">
    <property type="component" value="Unassembled WGS sequence"/>
</dbReference>
<dbReference type="RefSeq" id="WP_007049149.1">
    <property type="nucleotide sequence ID" value="NZ_DS560015.1"/>
</dbReference>
<reference evidence="3" key="1">
    <citation type="submission" date="2008-01" db="EMBL/GenBank/DDBJ databases">
        <authorList>
            <person name="Fulton L."/>
            <person name="Clifton S."/>
            <person name="Fulton B."/>
            <person name="Xu J."/>
            <person name="Minx P."/>
            <person name="Pepin K.H."/>
            <person name="Johnson M."/>
            <person name="Thiruvilangam P."/>
            <person name="Bhonagiri V."/>
            <person name="Nash W.E."/>
            <person name="Mardis E.R."/>
            <person name="Wilson R.K."/>
        </authorList>
    </citation>
    <scope>NUCLEOTIDE SEQUENCE [LARGE SCALE GENOMIC DNA]</scope>
    <source>
        <strain evidence="3">DSM 17244</strain>
    </source>
</reference>
<feature type="domain" description="Lin1244/Lin1753-like N-terminal" evidence="2">
    <location>
        <begin position="7"/>
        <end position="99"/>
    </location>
</feature>